<dbReference type="GeneID" id="54296315"/>
<name>A0A6A6BL18_9PEZI</name>
<dbReference type="InterPro" id="IPR036864">
    <property type="entry name" value="Zn2-C6_fun-type_DNA-bd_sf"/>
</dbReference>
<accession>A0A6A6BL18</accession>
<keyword evidence="5" id="KW-1185">Reference proteome</keyword>
<dbReference type="GO" id="GO:0000981">
    <property type="term" value="F:DNA-binding transcription factor activity, RNA polymerase II-specific"/>
    <property type="evidence" value="ECO:0007669"/>
    <property type="project" value="InterPro"/>
</dbReference>
<dbReference type="EMBL" id="ML995479">
    <property type="protein sequence ID" value="KAF2144822.1"/>
    <property type="molecule type" value="Genomic_DNA"/>
</dbReference>
<dbReference type="Pfam" id="PF11951">
    <property type="entry name" value="Fungal_trans_2"/>
    <property type="match status" value="1"/>
</dbReference>
<dbReference type="AlphaFoldDB" id="A0A6A6BL18"/>
<dbReference type="InterPro" id="IPR053175">
    <property type="entry name" value="DHMBA_Reg_Transcription_Factor"/>
</dbReference>
<dbReference type="GO" id="GO:0008270">
    <property type="term" value="F:zinc ion binding"/>
    <property type="evidence" value="ECO:0007669"/>
    <property type="project" value="InterPro"/>
</dbReference>
<sequence length="557" mass="60465">MVYRGKPSKGCYSCRQRKIKCDQRQEGCSQCLRMGRQCPGYRNQLDLAFENESEKIEGKFRAKASAKKRRANTVAPRERAPKDTTPMNTVSVVRKGATAVPPGTCTTTPTTSTALTPSIEELGSCFFYSNFCSGVTFAKDPAQATGGGMSTCELDEHLLVSMQAVGLASLSNFTKNPTLPQQATKKYLAAIGLINKALQSPQQAKKDSTLLAVMAMGIFETVHGSDKQSLLAWKNHVSGAVALVKLRGHAQLNTLIGRRMFLQATASLLVCCLKQSTGVPASFLDLLDDAAVHPFVDTTTPIWRLRQVMVAFATLKARAANRSSTTPAQIVHEALELDARALAAIAQFPPDWACDRVVTDNDPHVVFFGYCLIYKDFWTAQIATAARAFRLLLQDTVRQTLLAGMAAEPPAFTGPAYAELLHSTTLTLYHLQHDLVACFPQHIGYAPGGEGLDPAAGAATTWHGPSDSPWPSFKNLFAGPVDKRLEWVNLPVIRCAGSNLVLWAMFLCGSLDVCSHDLRCWLARTLRWTGHVVGINQATALADILETDARGGPAEAR</sequence>
<dbReference type="InterPro" id="IPR021858">
    <property type="entry name" value="Fun_TF"/>
</dbReference>
<reference evidence="4" key="1">
    <citation type="journal article" date="2020" name="Stud. Mycol.">
        <title>101 Dothideomycetes genomes: a test case for predicting lifestyles and emergence of pathogens.</title>
        <authorList>
            <person name="Haridas S."/>
            <person name="Albert R."/>
            <person name="Binder M."/>
            <person name="Bloem J."/>
            <person name="Labutti K."/>
            <person name="Salamov A."/>
            <person name="Andreopoulos B."/>
            <person name="Baker S."/>
            <person name="Barry K."/>
            <person name="Bills G."/>
            <person name="Bluhm B."/>
            <person name="Cannon C."/>
            <person name="Castanera R."/>
            <person name="Culley D."/>
            <person name="Daum C."/>
            <person name="Ezra D."/>
            <person name="Gonzalez J."/>
            <person name="Henrissat B."/>
            <person name="Kuo A."/>
            <person name="Liang C."/>
            <person name="Lipzen A."/>
            <person name="Lutzoni F."/>
            <person name="Magnuson J."/>
            <person name="Mondo S."/>
            <person name="Nolan M."/>
            <person name="Ohm R."/>
            <person name="Pangilinan J."/>
            <person name="Park H.-J."/>
            <person name="Ramirez L."/>
            <person name="Alfaro M."/>
            <person name="Sun H."/>
            <person name="Tritt A."/>
            <person name="Yoshinaga Y."/>
            <person name="Zwiers L.-H."/>
            <person name="Turgeon B."/>
            <person name="Goodwin S."/>
            <person name="Spatafora J."/>
            <person name="Crous P."/>
            <person name="Grigoriev I."/>
        </authorList>
    </citation>
    <scope>NUCLEOTIDE SEQUENCE</scope>
    <source>
        <strain evidence="4">CBS 121167</strain>
    </source>
</reference>
<proteinExistence type="predicted"/>
<keyword evidence="1" id="KW-0539">Nucleus</keyword>
<evidence type="ECO:0000256" key="2">
    <source>
        <dbReference type="SAM" id="MobiDB-lite"/>
    </source>
</evidence>
<dbReference type="OrthoDB" id="5429770at2759"/>
<protein>
    <recommendedName>
        <fullName evidence="3">Zn(2)-C6 fungal-type domain-containing protein</fullName>
    </recommendedName>
</protein>
<dbReference type="PANTHER" id="PTHR38791:SF5">
    <property type="entry name" value="TRANSCRIPTION FACTOR DBAG-RELATED"/>
    <property type="match status" value="1"/>
</dbReference>
<dbReference type="SUPFAM" id="SSF57701">
    <property type="entry name" value="Zn2/Cys6 DNA-binding domain"/>
    <property type="match status" value="1"/>
</dbReference>
<feature type="region of interest" description="Disordered" evidence="2">
    <location>
        <begin position="63"/>
        <end position="85"/>
    </location>
</feature>
<dbReference type="PANTHER" id="PTHR38791">
    <property type="entry name" value="ZN(II)2CYS6 TRANSCRIPTION FACTOR (EUROFUNG)-RELATED-RELATED"/>
    <property type="match status" value="1"/>
</dbReference>
<feature type="domain" description="Zn(2)-C6 fungal-type" evidence="3">
    <location>
        <begin position="10"/>
        <end position="38"/>
    </location>
</feature>
<dbReference type="Pfam" id="PF00172">
    <property type="entry name" value="Zn_clus"/>
    <property type="match status" value="1"/>
</dbReference>
<dbReference type="Proteomes" id="UP000799438">
    <property type="component" value="Unassembled WGS sequence"/>
</dbReference>
<dbReference type="CDD" id="cd00067">
    <property type="entry name" value="GAL4"/>
    <property type="match status" value="1"/>
</dbReference>
<dbReference type="RefSeq" id="XP_033400534.1">
    <property type="nucleotide sequence ID" value="XM_033538819.1"/>
</dbReference>
<gene>
    <name evidence="4" type="ORF">K452DRAFT_266962</name>
</gene>
<dbReference type="PROSITE" id="PS50048">
    <property type="entry name" value="ZN2_CY6_FUNGAL_2"/>
    <property type="match status" value="1"/>
</dbReference>
<dbReference type="InterPro" id="IPR001138">
    <property type="entry name" value="Zn2Cys6_DnaBD"/>
</dbReference>
<dbReference type="PROSITE" id="PS00463">
    <property type="entry name" value="ZN2_CY6_FUNGAL_1"/>
    <property type="match status" value="1"/>
</dbReference>
<evidence type="ECO:0000256" key="1">
    <source>
        <dbReference type="ARBA" id="ARBA00023242"/>
    </source>
</evidence>
<evidence type="ECO:0000259" key="3">
    <source>
        <dbReference type="PROSITE" id="PS50048"/>
    </source>
</evidence>
<organism evidence="4 5">
    <name type="scientific">Aplosporella prunicola CBS 121167</name>
    <dbReference type="NCBI Taxonomy" id="1176127"/>
    <lineage>
        <taxon>Eukaryota</taxon>
        <taxon>Fungi</taxon>
        <taxon>Dikarya</taxon>
        <taxon>Ascomycota</taxon>
        <taxon>Pezizomycotina</taxon>
        <taxon>Dothideomycetes</taxon>
        <taxon>Dothideomycetes incertae sedis</taxon>
        <taxon>Botryosphaeriales</taxon>
        <taxon>Aplosporellaceae</taxon>
        <taxon>Aplosporella</taxon>
    </lineage>
</organism>
<evidence type="ECO:0000313" key="4">
    <source>
        <dbReference type="EMBL" id="KAF2144822.1"/>
    </source>
</evidence>
<dbReference type="Gene3D" id="4.10.240.10">
    <property type="entry name" value="Zn(2)-C6 fungal-type DNA-binding domain"/>
    <property type="match status" value="1"/>
</dbReference>
<dbReference type="SMART" id="SM00066">
    <property type="entry name" value="GAL4"/>
    <property type="match status" value="1"/>
</dbReference>
<evidence type="ECO:0000313" key="5">
    <source>
        <dbReference type="Proteomes" id="UP000799438"/>
    </source>
</evidence>